<evidence type="ECO:0000313" key="2">
    <source>
        <dbReference type="Proteomes" id="UP000499080"/>
    </source>
</evidence>
<proteinExistence type="predicted"/>
<keyword evidence="2" id="KW-1185">Reference proteome</keyword>
<organism evidence="1 2">
    <name type="scientific">Araneus ventricosus</name>
    <name type="common">Orbweaver spider</name>
    <name type="synonym">Epeira ventricosa</name>
    <dbReference type="NCBI Taxonomy" id="182803"/>
    <lineage>
        <taxon>Eukaryota</taxon>
        <taxon>Metazoa</taxon>
        <taxon>Ecdysozoa</taxon>
        <taxon>Arthropoda</taxon>
        <taxon>Chelicerata</taxon>
        <taxon>Arachnida</taxon>
        <taxon>Araneae</taxon>
        <taxon>Araneomorphae</taxon>
        <taxon>Entelegynae</taxon>
        <taxon>Araneoidea</taxon>
        <taxon>Araneidae</taxon>
        <taxon>Araneus</taxon>
    </lineage>
</organism>
<dbReference type="Proteomes" id="UP000499080">
    <property type="component" value="Unassembled WGS sequence"/>
</dbReference>
<reference evidence="1 2" key="1">
    <citation type="journal article" date="2019" name="Sci. Rep.">
        <title>Orb-weaving spider Araneus ventricosus genome elucidates the spidroin gene catalogue.</title>
        <authorList>
            <person name="Kono N."/>
            <person name="Nakamura H."/>
            <person name="Ohtoshi R."/>
            <person name="Moran D.A.P."/>
            <person name="Shinohara A."/>
            <person name="Yoshida Y."/>
            <person name="Fujiwara M."/>
            <person name="Mori M."/>
            <person name="Tomita M."/>
            <person name="Arakawa K."/>
        </authorList>
    </citation>
    <scope>NUCLEOTIDE SEQUENCE [LARGE SCALE GENOMIC DNA]</scope>
</reference>
<protein>
    <submittedName>
        <fullName evidence="1">Uncharacterized protein</fullName>
    </submittedName>
</protein>
<accession>A0A4Y2VDA5</accession>
<comment type="caution">
    <text evidence="1">The sequence shown here is derived from an EMBL/GenBank/DDBJ whole genome shotgun (WGS) entry which is preliminary data.</text>
</comment>
<feature type="non-terminal residue" evidence="1">
    <location>
        <position position="62"/>
    </location>
</feature>
<sequence length="62" mass="7086">MPTLYEKEIDRLHKLLAEVENDENSDFDNGPDNGGPWGSAYEERLGGNPPFWETLLQAEMFT</sequence>
<name>A0A4Y2VDA5_ARAVE</name>
<gene>
    <name evidence="1" type="ORF">AVEN_275017_1</name>
</gene>
<evidence type="ECO:0000313" key="1">
    <source>
        <dbReference type="EMBL" id="GBO23273.1"/>
    </source>
</evidence>
<dbReference type="OrthoDB" id="6466835at2759"/>
<dbReference type="EMBL" id="BGPR01046306">
    <property type="protein sequence ID" value="GBO23273.1"/>
    <property type="molecule type" value="Genomic_DNA"/>
</dbReference>
<dbReference type="AlphaFoldDB" id="A0A4Y2VDA5"/>